<evidence type="ECO:0000313" key="3">
    <source>
        <dbReference type="Proteomes" id="UP001342314"/>
    </source>
</evidence>
<dbReference type="GO" id="GO:0070390">
    <property type="term" value="C:transcription export complex 2"/>
    <property type="evidence" value="ECO:0007669"/>
    <property type="project" value="UniProtKB-UniRule"/>
</dbReference>
<keyword evidence="1" id="KW-0156">Chromatin regulator</keyword>
<dbReference type="GO" id="GO:0000932">
    <property type="term" value="C:P-body"/>
    <property type="evidence" value="ECO:0007669"/>
    <property type="project" value="UniProtKB-SubCell"/>
</dbReference>
<keyword evidence="1" id="KW-0010">Activator</keyword>
<dbReference type="PANTHER" id="PTHR12514">
    <property type="entry name" value="ENHANCER OF YELLOW 2 TRANSCRIPTION FACTOR"/>
    <property type="match status" value="1"/>
</dbReference>
<dbReference type="GO" id="GO:0005643">
    <property type="term" value="C:nuclear pore"/>
    <property type="evidence" value="ECO:0007669"/>
    <property type="project" value="UniProtKB-UniRule"/>
</dbReference>
<keyword evidence="3" id="KW-1185">Reference proteome</keyword>
<dbReference type="GO" id="GO:0071819">
    <property type="term" value="C:DUBm complex"/>
    <property type="evidence" value="ECO:0007669"/>
    <property type="project" value="UniProtKB-UniRule"/>
</dbReference>
<comment type="subcellular location">
    <subcellularLocation>
        <location evidence="1">Nucleus</location>
        <location evidence="1">Nucleoplasm</location>
    </subcellularLocation>
    <subcellularLocation>
        <location evidence="1">Cytoplasm</location>
        <location evidence="1">P-body</location>
    </subcellularLocation>
</comment>
<dbReference type="GO" id="GO:0005654">
    <property type="term" value="C:nucleoplasm"/>
    <property type="evidence" value="ECO:0007669"/>
    <property type="project" value="UniProtKB-SubCell"/>
</dbReference>
<keyword evidence="1" id="KW-0539">Nucleus</keyword>
<comment type="function">
    <text evidence="1">Involved in mRNA export coupled transcription activation by association with both the TREX-2 and the SAGA complexes. At the promoters, SAGA is required for recruitment of the basal transcription machinery. It influences RNA polymerase II transcriptional activity through different activities such as TBP interaction and promoter selectivity, interaction with transcription activators, and chromatin modification through histone acetylation and deubiquitination. Within the SAGA complex, participates to a subcomplex required for deubiquitination of H2B and for the maintenance of steady-state H3 methylation levels. The TREX-2 complex functions in docking export-competent ribonucleoprotein particles (mRNPs) to the nuclear entrance of the nuclear pore complex (nuclear basket). TREX-2 participates in mRNA export and accurate chromatin positioning in the nucleus by tethering genes to the nuclear periphery. May also be involved in cytoplasmic mRNA decay by interaction with components of P-bodies.</text>
</comment>
<dbReference type="InterPro" id="IPR038212">
    <property type="entry name" value="TF_EnY2_sf"/>
</dbReference>
<dbReference type="InterPro" id="IPR018783">
    <property type="entry name" value="TF_ENY2"/>
</dbReference>
<comment type="caution">
    <text evidence="2">The sequence shown here is derived from an EMBL/GenBank/DDBJ whole genome shotgun (WGS) entry which is preliminary data.</text>
</comment>
<organism evidence="2 3">
    <name type="scientific">Rhodotorula paludigena</name>
    <dbReference type="NCBI Taxonomy" id="86838"/>
    <lineage>
        <taxon>Eukaryota</taxon>
        <taxon>Fungi</taxon>
        <taxon>Dikarya</taxon>
        <taxon>Basidiomycota</taxon>
        <taxon>Pucciniomycotina</taxon>
        <taxon>Microbotryomycetes</taxon>
        <taxon>Sporidiobolales</taxon>
        <taxon>Sporidiobolaceae</taxon>
        <taxon>Rhodotorula</taxon>
    </lineage>
</organism>
<evidence type="ECO:0000313" key="2">
    <source>
        <dbReference type="EMBL" id="GJN91522.1"/>
    </source>
</evidence>
<dbReference type="HAMAP" id="MF_03046">
    <property type="entry name" value="ENY2_Sus1"/>
    <property type="match status" value="1"/>
</dbReference>
<dbReference type="GO" id="GO:0015031">
    <property type="term" value="P:protein transport"/>
    <property type="evidence" value="ECO:0007669"/>
    <property type="project" value="UniProtKB-KW"/>
</dbReference>
<keyword evidence="1" id="KW-0813">Transport</keyword>
<keyword evidence="1" id="KW-0805">Transcription regulation</keyword>
<accession>A0AAV5GR67</accession>
<comment type="similarity">
    <text evidence="1">Belongs to the ENY2 family.</text>
</comment>
<keyword evidence="1" id="KW-0804">Transcription</keyword>
<dbReference type="Pfam" id="PF10163">
    <property type="entry name" value="EnY2"/>
    <property type="match status" value="1"/>
</dbReference>
<sequence length="98" mass="10879">MAPAPQLAQQDLHDALRTRMLQSGHYSTILDALRTKLEASGWEDQVRDLAREKARGQDPPNLQALVQDLEPTALGMIPAEARAEIEAMVRAFVEKSTE</sequence>
<keyword evidence="1" id="KW-0963">Cytoplasm</keyword>
<dbReference type="GO" id="GO:0006406">
    <property type="term" value="P:mRNA export from nucleus"/>
    <property type="evidence" value="ECO:0007669"/>
    <property type="project" value="UniProtKB-UniRule"/>
</dbReference>
<gene>
    <name evidence="1" type="primary">SUS1</name>
    <name evidence="2" type="ORF">Rhopal_004545-T1</name>
</gene>
<evidence type="ECO:0000256" key="1">
    <source>
        <dbReference type="HAMAP-Rule" id="MF_03046"/>
    </source>
</evidence>
<dbReference type="Proteomes" id="UP001342314">
    <property type="component" value="Unassembled WGS sequence"/>
</dbReference>
<name>A0AAV5GR67_9BASI</name>
<reference evidence="2 3" key="1">
    <citation type="submission" date="2021-12" db="EMBL/GenBank/DDBJ databases">
        <title>High titer production of polyol ester of fatty acids by Rhodotorula paludigena BS15 towards product separation-free biomass refinery.</title>
        <authorList>
            <person name="Mano J."/>
            <person name="Ono H."/>
            <person name="Tanaka T."/>
            <person name="Naito K."/>
            <person name="Sushida H."/>
            <person name="Ike M."/>
            <person name="Tokuyasu K."/>
            <person name="Kitaoka M."/>
        </authorList>
    </citation>
    <scope>NUCLEOTIDE SEQUENCE [LARGE SCALE GENOMIC DNA]</scope>
    <source>
        <strain evidence="2 3">BS15</strain>
    </source>
</reference>
<keyword evidence="1" id="KW-0509">mRNA transport</keyword>
<dbReference type="GO" id="GO:0003713">
    <property type="term" value="F:transcription coactivator activity"/>
    <property type="evidence" value="ECO:0007669"/>
    <property type="project" value="UniProtKB-UniRule"/>
</dbReference>
<dbReference type="GO" id="GO:0000124">
    <property type="term" value="C:SAGA complex"/>
    <property type="evidence" value="ECO:0007669"/>
    <property type="project" value="UniProtKB-UniRule"/>
</dbReference>
<proteinExistence type="inferred from homology"/>
<keyword evidence="1" id="KW-0811">Translocation</keyword>
<dbReference type="AlphaFoldDB" id="A0AAV5GR67"/>
<protein>
    <recommendedName>
        <fullName evidence="1">Transcription and mRNA export factor SUS1</fullName>
    </recommendedName>
</protein>
<comment type="subunit">
    <text evidence="1">Component of the nuclear pore complex (NPC)-associated TREX-2 complex (transcription and export complex 2), composed of at least SUS1, SAC3, THP1, SEM1, and CDC31. TREX-2 contains 2 SUS1 chains. The TREX-2 complex interacts with the nucleoporin NUP1. Component of the 1.8 MDa SAGA transcription coactivator-HAT complex. SAGA is built of 5 distinct domains with specialized functions. Within the SAGA complex, SUS1, SGF11, SGF73 and UBP8 form an additional subcomplex of SAGA called the DUB module (deubiquitination module). Interacts directly with THP1, SAC3, SGF11, and with the RNA polymerase II.</text>
</comment>
<dbReference type="Gene3D" id="1.10.246.140">
    <property type="match status" value="1"/>
</dbReference>
<keyword evidence="1" id="KW-0653">Protein transport</keyword>
<dbReference type="EMBL" id="BQKY01000009">
    <property type="protein sequence ID" value="GJN91522.1"/>
    <property type="molecule type" value="Genomic_DNA"/>
</dbReference>
<dbReference type="GO" id="GO:0006368">
    <property type="term" value="P:transcription elongation by RNA polymerase II"/>
    <property type="evidence" value="ECO:0007669"/>
    <property type="project" value="UniProtKB-UniRule"/>
</dbReference>
<dbReference type="GO" id="GO:0006325">
    <property type="term" value="P:chromatin organization"/>
    <property type="evidence" value="ECO:0007669"/>
    <property type="project" value="UniProtKB-KW"/>
</dbReference>